<dbReference type="InterPro" id="IPR007434">
    <property type="entry name" value="FemAB-like"/>
</dbReference>
<evidence type="ECO:0008006" key="2">
    <source>
        <dbReference type="Google" id="ProtNLM"/>
    </source>
</evidence>
<organism evidence="1">
    <name type="scientific">hydrothermal vent metagenome</name>
    <dbReference type="NCBI Taxonomy" id="652676"/>
    <lineage>
        <taxon>unclassified sequences</taxon>
        <taxon>metagenomes</taxon>
        <taxon>ecological metagenomes</taxon>
    </lineage>
</organism>
<dbReference type="PANTHER" id="PTHR47017:SF1">
    <property type="entry name" value="ACYL-COA"/>
    <property type="match status" value="1"/>
</dbReference>
<gene>
    <name evidence="1" type="ORF">MGWOODY_Hyp1847</name>
</gene>
<proteinExistence type="predicted"/>
<dbReference type="InterPro" id="IPR016181">
    <property type="entry name" value="Acyl_CoA_acyltransferase"/>
</dbReference>
<name>A0A160U370_9ZZZZ</name>
<protein>
    <recommendedName>
        <fullName evidence="2">COGs COG3146</fullName>
    </recommendedName>
</protein>
<dbReference type="PANTHER" id="PTHR47017">
    <property type="entry name" value="ACYL-COA"/>
    <property type="match status" value="1"/>
</dbReference>
<dbReference type="EMBL" id="CZQD01000048">
    <property type="protein sequence ID" value="CUS57767.1"/>
    <property type="molecule type" value="Genomic_DNA"/>
</dbReference>
<dbReference type="Gene3D" id="3.40.630.30">
    <property type="match status" value="1"/>
</dbReference>
<reference evidence="1" key="1">
    <citation type="submission" date="2015-10" db="EMBL/GenBank/DDBJ databases">
        <authorList>
            <person name="Gilbert D.G."/>
        </authorList>
    </citation>
    <scope>NUCLEOTIDE SEQUENCE</scope>
</reference>
<dbReference type="SUPFAM" id="SSF55729">
    <property type="entry name" value="Acyl-CoA N-acyltransferases (Nat)"/>
    <property type="match status" value="1"/>
</dbReference>
<dbReference type="AlphaFoldDB" id="A0A160U370"/>
<evidence type="ECO:0000313" key="1">
    <source>
        <dbReference type="EMBL" id="CUS57767.1"/>
    </source>
</evidence>
<sequence length="387" mass="43616">MDDTALKLSFASAMAEVDPEEWNAVANPAGVRFDPFLKWEFLDAMETSGAATPNTGWMPRHVLIRDATGRLKAAMPLYGKTHSRGEFVFDQSWADAYERAGGAYYPKLLGAVPFTPVTGRRLLVRPGPDAIRLQTALLSGAIQLAEQNELSSLHINFASPEEATMLSETGLLLRTDQQFHWQNRDYGSFDDFLADLSSSKRKNLRKERAKAQEGLDFVHLRGDDITEAHLDAFYIFYMDTGTRKWGSPYLTRDTFSLLRERMADDLLFIFAMSDGAPIAGAMNLIGSDTLYGRYWGCTEHRSMLHFETCYYQAIDYTIERKLAFVEAGAQGGHKLARGYTPVTTHSTHWIAHPGLRHAIADYLEREREAVESDMGYLTERTPFKKGE</sequence>
<dbReference type="Pfam" id="PF04339">
    <property type="entry name" value="FemAB_like"/>
    <property type="match status" value="1"/>
</dbReference>
<accession>A0A160U370</accession>